<gene>
    <name evidence="1" type="ORF">SAMN06265337_1222</name>
</gene>
<proteinExistence type="predicted"/>
<protein>
    <submittedName>
        <fullName evidence="1">Uncharacterized protein</fullName>
    </submittedName>
</protein>
<evidence type="ECO:0000313" key="1">
    <source>
        <dbReference type="EMBL" id="SNC65134.1"/>
    </source>
</evidence>
<reference evidence="2" key="1">
    <citation type="submission" date="2017-06" db="EMBL/GenBank/DDBJ databases">
        <authorList>
            <person name="Varghese N."/>
            <person name="Submissions S."/>
        </authorList>
    </citation>
    <scope>NUCLEOTIDE SEQUENCE [LARGE SCALE GENOMIC DNA]</scope>
    <source>
        <strain evidence="2">DSM 11116</strain>
    </source>
</reference>
<organism evidence="1 2">
    <name type="scientific">Hymenobacter gelipurpurascens</name>
    <dbReference type="NCBI Taxonomy" id="89968"/>
    <lineage>
        <taxon>Bacteria</taxon>
        <taxon>Pseudomonadati</taxon>
        <taxon>Bacteroidota</taxon>
        <taxon>Cytophagia</taxon>
        <taxon>Cytophagales</taxon>
        <taxon>Hymenobacteraceae</taxon>
        <taxon>Hymenobacter</taxon>
    </lineage>
</organism>
<accession>A0A212TH14</accession>
<evidence type="ECO:0000313" key="2">
    <source>
        <dbReference type="Proteomes" id="UP000198131"/>
    </source>
</evidence>
<name>A0A212TH14_9BACT</name>
<dbReference type="Proteomes" id="UP000198131">
    <property type="component" value="Unassembled WGS sequence"/>
</dbReference>
<keyword evidence="2" id="KW-1185">Reference proteome</keyword>
<dbReference type="EMBL" id="FYEW01000001">
    <property type="protein sequence ID" value="SNC65134.1"/>
    <property type="molecule type" value="Genomic_DNA"/>
</dbReference>
<sequence length="29" mass="3083">MDHSNTIPSNYAEALLATLAVLLQTTHAS</sequence>
<dbReference type="AlphaFoldDB" id="A0A212TH14"/>